<evidence type="ECO:0000313" key="5">
    <source>
        <dbReference type="Proteomes" id="UP001240777"/>
    </source>
</evidence>
<dbReference type="RefSeq" id="WP_305516422.1">
    <property type="nucleotide sequence ID" value="NZ_JAUPEV010000002.1"/>
</dbReference>
<name>A0AA90SS20_9HELI</name>
<proteinExistence type="predicted"/>
<protein>
    <recommendedName>
        <fullName evidence="1">Penicillin-binding protein activator LpoB</fullName>
    </recommendedName>
</protein>
<accession>A0AA90SS20</accession>
<organism evidence="3 4">
    <name type="scientific">Helicobacter cappadocius</name>
    <dbReference type="NCBI Taxonomy" id="3063998"/>
    <lineage>
        <taxon>Bacteria</taxon>
        <taxon>Pseudomonadati</taxon>
        <taxon>Campylobacterota</taxon>
        <taxon>Epsilonproteobacteria</taxon>
        <taxon>Campylobacterales</taxon>
        <taxon>Helicobacteraceae</taxon>
        <taxon>Helicobacter</taxon>
    </lineage>
</organism>
<reference evidence="2 4" key="3">
    <citation type="journal article" date="2024" name="Syst. Appl. Microbiol.">
        <title>Helicobacter cappadocius sp. nov., from lizards: The first psychrotrophic Helicobacter species.</title>
        <authorList>
            <person name="Aydin F."/>
            <person name="Tarhane S."/>
            <person name="Karakaya E."/>
            <person name="Abay S."/>
            <person name="Kayman T."/>
            <person name="Guran O."/>
            <person name="Bozkurt E."/>
            <person name="Uzum N."/>
            <person name="Avci A."/>
            <person name="Olgun K."/>
            <person name="Jablonski D."/>
            <person name="Guran C."/>
            <person name="Burcin Saticioglu I."/>
        </authorList>
    </citation>
    <scope>NUCLEOTIDE SEQUENCE [LARGE SCALE GENOMIC DNA]</scope>
    <source>
        <strain evidence="2">Faydin-H75</strain>
        <strain evidence="4">faydin-H76</strain>
    </source>
</reference>
<reference evidence="2" key="2">
    <citation type="submission" date="2023-07" db="EMBL/GenBank/DDBJ databases">
        <authorList>
            <person name="Aydin F."/>
            <person name="Tarhane S."/>
            <person name="Saticioglu I.B."/>
            <person name="Karakaya E."/>
            <person name="Abay S."/>
            <person name="Guran O."/>
            <person name="Bozkurt E."/>
            <person name="Uzum N."/>
            <person name="Olgun K."/>
            <person name="Jablonski D."/>
        </authorList>
    </citation>
    <scope>NUCLEOTIDE SEQUENCE</scope>
    <source>
        <strain evidence="2">Faydin-H75</strain>
    </source>
</reference>
<keyword evidence="5" id="KW-1185">Reference proteome</keyword>
<evidence type="ECO:0000256" key="1">
    <source>
        <dbReference type="NCBIfam" id="TIGR02722"/>
    </source>
</evidence>
<dbReference type="AlphaFoldDB" id="A0AA90SS20"/>
<dbReference type="EMBL" id="JAUPEV010000002">
    <property type="protein sequence ID" value="MDO7252577.1"/>
    <property type="molecule type" value="Genomic_DNA"/>
</dbReference>
<evidence type="ECO:0000313" key="2">
    <source>
        <dbReference type="EMBL" id="MDO7252577.1"/>
    </source>
</evidence>
<dbReference type="NCBIfam" id="TIGR02722">
    <property type="entry name" value="lp"/>
    <property type="match status" value="1"/>
</dbReference>
<dbReference type="EMBL" id="JAUYZK010000002">
    <property type="protein sequence ID" value="MDP2538444.1"/>
    <property type="molecule type" value="Genomic_DNA"/>
</dbReference>
<gene>
    <name evidence="3" type="primary">lpoB</name>
    <name evidence="2" type="ORF">Q5I04_01420</name>
    <name evidence="3" type="ORF">Q5I06_01420</name>
</gene>
<sequence length="204" mass="22801">MNTKILSMVALSALIFIGCADKVKYIDTKDSKEYTSIGLDYHDIEDAANKSVQSLLQSGYVKNLATEKKPKVLAISDVTNDTMQNFSTEELTRKITRDMRNSGKFILTMALSGSGGTTDKMLQKARDARKNDEFNQYTVQEKGSLIAPELSLSGKIVQRNTKIGSKQRVDYYFLLTLTDIKTGLVVWDDEVNIIKLGKNKSVAW</sequence>
<evidence type="ECO:0000313" key="4">
    <source>
        <dbReference type="Proteomes" id="UP001177258"/>
    </source>
</evidence>
<reference evidence="3 5" key="1">
    <citation type="submission" date="2023-07" db="EMBL/GenBank/DDBJ databases">
        <title>Unpublished Manusciprt.</title>
        <authorList>
            <person name="Aydin F."/>
            <person name="Tarhane S."/>
            <person name="Saticioglu I.B."/>
            <person name="Karakaya E."/>
            <person name="Abay S."/>
            <person name="Guran O."/>
            <person name="Bozkurt E."/>
            <person name="Uzum N."/>
            <person name="Olgun K."/>
            <person name="Jablonski D."/>
        </authorList>
    </citation>
    <scope>NUCLEOTIDE SEQUENCE</scope>
    <source>
        <strain evidence="5">faydin-H75</strain>
        <strain evidence="3">Faydin-H76</strain>
    </source>
</reference>
<comment type="caution">
    <text evidence="3">The sequence shown here is derived from an EMBL/GenBank/DDBJ whole genome shotgun (WGS) entry which is preliminary data.</text>
</comment>
<dbReference type="Gene3D" id="3.40.50.10610">
    <property type="entry name" value="ABC-type transport auxiliary lipoprotein component"/>
    <property type="match status" value="1"/>
</dbReference>
<dbReference type="Pfam" id="PF13036">
    <property type="entry name" value="LpoB"/>
    <property type="match status" value="1"/>
</dbReference>
<dbReference type="InterPro" id="IPR014094">
    <property type="entry name" value="LpoB"/>
</dbReference>
<dbReference type="Proteomes" id="UP001240777">
    <property type="component" value="Unassembled WGS sequence"/>
</dbReference>
<evidence type="ECO:0000313" key="3">
    <source>
        <dbReference type="EMBL" id="MDP2538444.1"/>
    </source>
</evidence>
<dbReference type="Proteomes" id="UP001177258">
    <property type="component" value="Unassembled WGS sequence"/>
</dbReference>
<dbReference type="PROSITE" id="PS51257">
    <property type="entry name" value="PROKAR_LIPOPROTEIN"/>
    <property type="match status" value="1"/>
</dbReference>